<dbReference type="Pfam" id="PF13664">
    <property type="entry name" value="DUF4149"/>
    <property type="match status" value="1"/>
</dbReference>
<dbReference type="EMBL" id="DRNB01000260">
    <property type="protein sequence ID" value="HHJ64664.1"/>
    <property type="molecule type" value="Genomic_DNA"/>
</dbReference>
<dbReference type="InterPro" id="IPR025423">
    <property type="entry name" value="TMEM205-like"/>
</dbReference>
<evidence type="ECO:0000259" key="6">
    <source>
        <dbReference type="Pfam" id="PF13664"/>
    </source>
</evidence>
<feature type="transmembrane region" description="Helical" evidence="5">
    <location>
        <begin position="50"/>
        <end position="74"/>
    </location>
</feature>
<feature type="transmembrane region" description="Helical" evidence="5">
    <location>
        <begin position="86"/>
        <end position="104"/>
    </location>
</feature>
<accession>A0A7C5L3C0</accession>
<feature type="transmembrane region" description="Helical" evidence="5">
    <location>
        <begin position="116"/>
        <end position="136"/>
    </location>
</feature>
<sequence>MFTIELFLWLHVILATFWVGGMLFLSLVVVPYIRNKPFKNEAYEEVGKRFSLYGTMITLALLFITGSVVAHLLHGGFTTRTLKEKLFLFFVIVAISLLHDLWAGKKAFHSEKHRKIARWLGILNLVLSLLIVHLGVRIRLGL</sequence>
<gene>
    <name evidence="7" type="ORF">ENJ61_07130</name>
</gene>
<name>A0A7C5L3C0_AQUAO</name>
<evidence type="ECO:0000256" key="4">
    <source>
        <dbReference type="ARBA" id="ARBA00023136"/>
    </source>
</evidence>
<evidence type="ECO:0000256" key="1">
    <source>
        <dbReference type="ARBA" id="ARBA00004370"/>
    </source>
</evidence>
<proteinExistence type="predicted"/>
<organism evidence="7">
    <name type="scientific">Aquifex aeolicus</name>
    <dbReference type="NCBI Taxonomy" id="63363"/>
    <lineage>
        <taxon>Bacteria</taxon>
        <taxon>Pseudomonadati</taxon>
        <taxon>Aquificota</taxon>
        <taxon>Aquificia</taxon>
        <taxon>Aquificales</taxon>
        <taxon>Aquificaceae</taxon>
        <taxon>Aquifex</taxon>
    </lineage>
</organism>
<evidence type="ECO:0000256" key="5">
    <source>
        <dbReference type="SAM" id="Phobius"/>
    </source>
</evidence>
<keyword evidence="2 5" id="KW-0812">Transmembrane</keyword>
<feature type="domain" description="TMEM205-like" evidence="6">
    <location>
        <begin position="14"/>
        <end position="107"/>
    </location>
</feature>
<evidence type="ECO:0000313" key="7">
    <source>
        <dbReference type="EMBL" id="HHJ64664.1"/>
    </source>
</evidence>
<dbReference type="GO" id="GO:0016020">
    <property type="term" value="C:membrane"/>
    <property type="evidence" value="ECO:0007669"/>
    <property type="project" value="UniProtKB-SubCell"/>
</dbReference>
<keyword evidence="3 5" id="KW-1133">Transmembrane helix</keyword>
<dbReference type="Proteomes" id="UP000885792">
    <property type="component" value="Unassembled WGS sequence"/>
</dbReference>
<evidence type="ECO:0000256" key="2">
    <source>
        <dbReference type="ARBA" id="ARBA00022692"/>
    </source>
</evidence>
<comment type="caution">
    <text evidence="7">The sequence shown here is derived from an EMBL/GenBank/DDBJ whole genome shotgun (WGS) entry which is preliminary data.</text>
</comment>
<reference evidence="7" key="1">
    <citation type="journal article" date="2020" name="mSystems">
        <title>Genome- and Community-Level Interaction Insights into Carbon Utilization and Element Cycling Functions of Hydrothermarchaeota in Hydrothermal Sediment.</title>
        <authorList>
            <person name="Zhou Z."/>
            <person name="Liu Y."/>
            <person name="Xu W."/>
            <person name="Pan J."/>
            <person name="Luo Z.H."/>
            <person name="Li M."/>
        </authorList>
    </citation>
    <scope>NUCLEOTIDE SEQUENCE [LARGE SCALE GENOMIC DNA]</scope>
    <source>
        <strain evidence="7">HyVt-501</strain>
    </source>
</reference>
<evidence type="ECO:0000256" key="3">
    <source>
        <dbReference type="ARBA" id="ARBA00022989"/>
    </source>
</evidence>
<keyword evidence="4 5" id="KW-0472">Membrane</keyword>
<comment type="subcellular location">
    <subcellularLocation>
        <location evidence="1">Membrane</location>
    </subcellularLocation>
</comment>
<feature type="transmembrane region" description="Helical" evidence="5">
    <location>
        <begin position="6"/>
        <end position="30"/>
    </location>
</feature>
<protein>
    <submittedName>
        <fullName evidence="7">DUF4149 domain-containing protein</fullName>
    </submittedName>
</protein>
<dbReference type="AlphaFoldDB" id="A0A7C5L3C0"/>